<dbReference type="InterPro" id="IPR036255">
    <property type="entry name" value="YgfB-like_sf"/>
</dbReference>
<gene>
    <name evidence="2" type="ORF">A9Z60_03920</name>
</gene>
<dbReference type="EMBL" id="LZDN01000039">
    <property type="protein sequence ID" value="OBX49519.1"/>
    <property type="molecule type" value="Genomic_DNA"/>
</dbReference>
<proteinExistence type="inferred from homology"/>
<dbReference type="SUPFAM" id="SSF101327">
    <property type="entry name" value="YgfB-like"/>
    <property type="match status" value="1"/>
</dbReference>
<dbReference type="RefSeq" id="WP_066893785.1">
    <property type="nucleotide sequence ID" value="NZ_LZDN01000039.1"/>
</dbReference>
<organism evidence="2 3">
    <name type="scientific">Moraxella nonliquefaciens</name>
    <dbReference type="NCBI Taxonomy" id="478"/>
    <lineage>
        <taxon>Bacteria</taxon>
        <taxon>Pseudomonadati</taxon>
        <taxon>Pseudomonadota</taxon>
        <taxon>Gammaproteobacteria</taxon>
        <taxon>Moraxellales</taxon>
        <taxon>Moraxellaceae</taxon>
        <taxon>Moraxella</taxon>
    </lineage>
</organism>
<dbReference type="OrthoDB" id="9783391at2"/>
<dbReference type="Gene3D" id="1.20.120.740">
    <property type="entry name" value="YgfB uncharacterised protein family UPF0149, PF03695"/>
    <property type="match status" value="1"/>
</dbReference>
<dbReference type="Pfam" id="PF03695">
    <property type="entry name" value="UPF0149"/>
    <property type="match status" value="1"/>
</dbReference>
<accession>A0A1B8PIV6</accession>
<dbReference type="Proteomes" id="UP000092671">
    <property type="component" value="Unassembled WGS sequence"/>
</dbReference>
<dbReference type="GO" id="GO:0005829">
    <property type="term" value="C:cytosol"/>
    <property type="evidence" value="ECO:0007669"/>
    <property type="project" value="TreeGrafter"/>
</dbReference>
<evidence type="ECO:0000313" key="2">
    <source>
        <dbReference type="EMBL" id="OBX49519.1"/>
    </source>
</evidence>
<dbReference type="PANTHER" id="PTHR37528">
    <property type="entry name" value="UPF0149 PROTEIN YGFB"/>
    <property type="match status" value="1"/>
</dbReference>
<protein>
    <submittedName>
        <fullName evidence="2">Uncharacterized protein</fullName>
    </submittedName>
</protein>
<comment type="caution">
    <text evidence="2">The sequence shown here is derived from an EMBL/GenBank/DDBJ whole genome shotgun (WGS) entry which is preliminary data.</text>
</comment>
<dbReference type="AlphaFoldDB" id="A0A1B8PIV6"/>
<evidence type="ECO:0000256" key="1">
    <source>
        <dbReference type="ARBA" id="ARBA00038308"/>
    </source>
</evidence>
<evidence type="ECO:0000313" key="3">
    <source>
        <dbReference type="Proteomes" id="UP000092671"/>
    </source>
</evidence>
<sequence length="215" mass="24224">MNDDLSGFNDWTEAFSTWTDVSISELHGLMSALMMACYPTDVAGWSAILTELSFTLPDERAMQLLVEYGEDVSFALKDKDDAYGYEPLVPDDEHELSERFLALKDWAGGFITGLGVAEMTLTDDEREQVSDLAKIASIRPDVEDEFDGDEAEYLYLFEFARMVPVSLSNRKRKNMADLSIIKGLSPDRLTASEVQKAQQAKKEMPFTFDAMDKKQ</sequence>
<reference evidence="2 3" key="1">
    <citation type="submission" date="2016-06" db="EMBL/GenBank/DDBJ databases">
        <title>Draft genome of Moraxella nonliquefaciens CCUG 60284.</title>
        <authorList>
            <person name="Salva-Serra F."/>
            <person name="Engstrom-Jakobsson H."/>
            <person name="Thorell K."/>
            <person name="Gonzales-Siles L."/>
            <person name="Karlsson R."/>
            <person name="Boulund F."/>
            <person name="Engstrand L."/>
            <person name="Kristiansson E."/>
            <person name="Moore E."/>
        </authorList>
    </citation>
    <scope>NUCLEOTIDE SEQUENCE [LARGE SCALE GENOMIC DNA]</scope>
    <source>
        <strain evidence="2 3">CCUG 60284</strain>
    </source>
</reference>
<comment type="similarity">
    <text evidence="1">Belongs to the UPF0149 family.</text>
</comment>
<name>A0A1B8PIV6_MORNO</name>
<dbReference type="InterPro" id="IPR011978">
    <property type="entry name" value="YgfB-like"/>
</dbReference>
<dbReference type="PANTHER" id="PTHR37528:SF1">
    <property type="entry name" value="UPF0149 PROTEIN YGFB"/>
    <property type="match status" value="1"/>
</dbReference>